<dbReference type="InterPro" id="IPR024775">
    <property type="entry name" value="DinB-like"/>
</dbReference>
<dbReference type="Gene3D" id="1.20.120.450">
    <property type="entry name" value="dinb family like domain"/>
    <property type="match status" value="1"/>
</dbReference>
<dbReference type="Proteomes" id="UP000567293">
    <property type="component" value="Unassembled WGS sequence"/>
</dbReference>
<evidence type="ECO:0000313" key="2">
    <source>
        <dbReference type="EMBL" id="MBA0085872.1"/>
    </source>
</evidence>
<sequence length="172" mass="18981">MQGTQRILTVAFFLARAGLHAQTNPFSDDARQTYALIKPILLRAAEKMPEAYYSFRTVAEVRTFGEMIAHVADGQLRMCAVVKGESMTASAAAKTSKAELMAALQASFDYCDPVYASMTDAAAAARVKWARWEMSKLGLLNWNISHDNEMYGIIGAFLRLKGIVPPSSERRP</sequence>
<protein>
    <submittedName>
        <fullName evidence="2">DinB family protein</fullName>
    </submittedName>
</protein>
<dbReference type="Pfam" id="PF12867">
    <property type="entry name" value="DinB_2"/>
    <property type="match status" value="1"/>
</dbReference>
<comment type="caution">
    <text evidence="2">The sequence shown here is derived from an EMBL/GenBank/DDBJ whole genome shotgun (WGS) entry which is preliminary data.</text>
</comment>
<keyword evidence="3" id="KW-1185">Reference proteome</keyword>
<accession>A0A7V8NR89</accession>
<organism evidence="2 3">
    <name type="scientific">Candidatus Acidiferrum panamense</name>
    <dbReference type="NCBI Taxonomy" id="2741543"/>
    <lineage>
        <taxon>Bacteria</taxon>
        <taxon>Pseudomonadati</taxon>
        <taxon>Acidobacteriota</taxon>
        <taxon>Terriglobia</taxon>
        <taxon>Candidatus Acidiferrales</taxon>
        <taxon>Candidatus Acidiferrum</taxon>
    </lineage>
</organism>
<dbReference type="AlphaFoldDB" id="A0A7V8NR89"/>
<proteinExistence type="predicted"/>
<dbReference type="InterPro" id="IPR034660">
    <property type="entry name" value="DinB/YfiT-like"/>
</dbReference>
<gene>
    <name evidence="2" type="ORF">HRJ53_12815</name>
</gene>
<evidence type="ECO:0000259" key="1">
    <source>
        <dbReference type="Pfam" id="PF12867"/>
    </source>
</evidence>
<evidence type="ECO:0000313" key="3">
    <source>
        <dbReference type="Proteomes" id="UP000567293"/>
    </source>
</evidence>
<name>A0A7V8NR89_9BACT</name>
<feature type="domain" description="DinB-like" evidence="1">
    <location>
        <begin position="41"/>
        <end position="149"/>
    </location>
</feature>
<reference evidence="2" key="1">
    <citation type="submission" date="2020-06" db="EMBL/GenBank/DDBJ databases">
        <title>Legume-microbial interactions unlock mineral nutrients during tropical forest succession.</title>
        <authorList>
            <person name="Epihov D.Z."/>
        </authorList>
    </citation>
    <scope>NUCLEOTIDE SEQUENCE [LARGE SCALE GENOMIC DNA]</scope>
    <source>
        <strain evidence="2">Pan2503</strain>
    </source>
</reference>
<dbReference type="EMBL" id="JACDQQ010001248">
    <property type="protein sequence ID" value="MBA0085872.1"/>
    <property type="molecule type" value="Genomic_DNA"/>
</dbReference>
<dbReference type="SUPFAM" id="SSF109854">
    <property type="entry name" value="DinB/YfiT-like putative metalloenzymes"/>
    <property type="match status" value="1"/>
</dbReference>